<dbReference type="InterPro" id="IPR005467">
    <property type="entry name" value="His_kinase_dom"/>
</dbReference>
<dbReference type="Gene3D" id="3.30.565.10">
    <property type="entry name" value="Histidine kinase-like ATPase, C-terminal domain"/>
    <property type="match status" value="1"/>
</dbReference>
<dbReference type="InterPro" id="IPR011623">
    <property type="entry name" value="7TMR_DISM_rcpt_extracell_dom1"/>
</dbReference>
<keyword evidence="9" id="KW-0472">Membrane</keyword>
<feature type="transmembrane region" description="Helical" evidence="9">
    <location>
        <begin position="375"/>
        <end position="396"/>
    </location>
</feature>
<dbReference type="PROSITE" id="PS50109">
    <property type="entry name" value="HIS_KIN"/>
    <property type="match status" value="1"/>
</dbReference>
<evidence type="ECO:0000256" key="1">
    <source>
        <dbReference type="ARBA" id="ARBA00000085"/>
    </source>
</evidence>
<evidence type="ECO:0000313" key="13">
    <source>
        <dbReference type="Proteomes" id="UP000239833"/>
    </source>
</evidence>
<feature type="transmembrane region" description="Helical" evidence="9">
    <location>
        <begin position="285"/>
        <end position="308"/>
    </location>
</feature>
<dbReference type="RefSeq" id="WP_079940494.1">
    <property type="nucleotide sequence ID" value="NZ_CP019655.1"/>
</dbReference>
<dbReference type="GO" id="GO:0005524">
    <property type="term" value="F:ATP binding"/>
    <property type="evidence" value="ECO:0007669"/>
    <property type="project" value="UniProtKB-KW"/>
</dbReference>
<dbReference type="SUPFAM" id="SSF55874">
    <property type="entry name" value="ATPase domain of HSP90 chaperone/DNA topoisomerase II/histidine kinase"/>
    <property type="match status" value="1"/>
</dbReference>
<feature type="chain" id="PRO_5014817789" description="histidine kinase" evidence="10">
    <location>
        <begin position="31"/>
        <end position="638"/>
    </location>
</feature>
<dbReference type="Proteomes" id="UP000239833">
    <property type="component" value="Chromosome"/>
</dbReference>
<keyword evidence="4" id="KW-0808">Transferase</keyword>
<feature type="transmembrane region" description="Helical" evidence="9">
    <location>
        <begin position="345"/>
        <end position="363"/>
    </location>
</feature>
<dbReference type="AlphaFoldDB" id="A0A2L1U8V2"/>
<dbReference type="Pfam" id="PF00512">
    <property type="entry name" value="HisKA"/>
    <property type="match status" value="1"/>
</dbReference>
<dbReference type="CDD" id="cd00082">
    <property type="entry name" value="HisKA"/>
    <property type="match status" value="1"/>
</dbReference>
<sequence precursor="true">MNMNRNFSKGLFILISLWLLGMAFHFPVSAAQNDLGGSAAQMVKIKDWQYRWGDSPFDFSGKPLWIKEESKSGENWSSSRMERNKEMASCPRDVWVRTHLPKGGWKDPALLVQIYQFFEVYTKDGLIYRYGSWKEHGPFRYQGTPPRIVSLPEKALGEPLYIRIHSDGPMIGIADEAKLGSKADIFLQLLKTDASKAFFGGFFILAGLVFLYVHLRFRSQQLFFTFSFFSIFFGIYVLVCSNLIYLFLDYPLIWAHVELISLMLGVTGLIYFVRQLFGGGKFRYMDWLCKIHTVYTVGALFLLMGNIVKIPEVLLVYQYLLIATMALVFIRVFVVAWKGNAEAKWVAIGILIVSVAGLTDIIQNMFMLQRVLPPLTYIALFLFMCVLIILLVKRIVDMMTLVKKSEKLSVAGQMAAGVAHEIRNPLFIISGFLQLLKKNPGNTSYVDVMITEVERINGIVDDFLLLSRPGDMKMESQKIEDIVEETMRLFQSNAEDIGIEIVLVKEADLPPVFCEPNQLKQVLINMIKNGMEAMSQGGRITIELTYPLKDYLQIRICDQGEGIDPEALERIGEPFYTTKENGTGLGLMVSCRIIEYHHGKLNVYSKKDEGSTFEILLPLDPGKSDPVHKKTDHASIIR</sequence>
<feature type="signal peptide" evidence="10">
    <location>
        <begin position="1"/>
        <end position="30"/>
    </location>
</feature>
<evidence type="ECO:0000256" key="4">
    <source>
        <dbReference type="ARBA" id="ARBA00022679"/>
    </source>
</evidence>
<gene>
    <name evidence="12" type="ORF">ERICIII_00354</name>
</gene>
<dbReference type="InterPro" id="IPR036097">
    <property type="entry name" value="HisK_dim/P_sf"/>
</dbReference>
<proteinExistence type="predicted"/>
<evidence type="ECO:0000256" key="3">
    <source>
        <dbReference type="ARBA" id="ARBA00022553"/>
    </source>
</evidence>
<feature type="transmembrane region" description="Helical" evidence="9">
    <location>
        <begin position="197"/>
        <end position="215"/>
    </location>
</feature>
<evidence type="ECO:0000256" key="5">
    <source>
        <dbReference type="ARBA" id="ARBA00022741"/>
    </source>
</evidence>
<evidence type="ECO:0000259" key="11">
    <source>
        <dbReference type="PROSITE" id="PS50109"/>
    </source>
</evidence>
<dbReference type="InterPro" id="IPR036890">
    <property type="entry name" value="HATPase_C_sf"/>
</dbReference>
<dbReference type="SUPFAM" id="SSF47384">
    <property type="entry name" value="Homodimeric domain of signal transducing histidine kinase"/>
    <property type="match status" value="1"/>
</dbReference>
<evidence type="ECO:0000256" key="8">
    <source>
        <dbReference type="ARBA" id="ARBA00023012"/>
    </source>
</evidence>
<dbReference type="Gene3D" id="1.10.287.130">
    <property type="match status" value="1"/>
</dbReference>
<dbReference type="PANTHER" id="PTHR43065">
    <property type="entry name" value="SENSOR HISTIDINE KINASE"/>
    <property type="match status" value="1"/>
</dbReference>
<feature type="domain" description="Histidine kinase" evidence="11">
    <location>
        <begin position="417"/>
        <end position="621"/>
    </location>
</feature>
<evidence type="ECO:0000256" key="2">
    <source>
        <dbReference type="ARBA" id="ARBA00012438"/>
    </source>
</evidence>
<protein>
    <recommendedName>
        <fullName evidence="2">histidine kinase</fullName>
        <ecNumber evidence="2">2.7.13.3</ecNumber>
    </recommendedName>
</protein>
<evidence type="ECO:0000313" key="12">
    <source>
        <dbReference type="EMBL" id="AVF24596.1"/>
    </source>
</evidence>
<feature type="transmembrane region" description="Helical" evidence="9">
    <location>
        <begin position="253"/>
        <end position="273"/>
    </location>
</feature>
<dbReference type="InterPro" id="IPR003594">
    <property type="entry name" value="HATPase_dom"/>
</dbReference>
<evidence type="ECO:0000256" key="9">
    <source>
        <dbReference type="SAM" id="Phobius"/>
    </source>
</evidence>
<keyword evidence="9" id="KW-1133">Transmembrane helix</keyword>
<feature type="transmembrane region" description="Helical" evidence="9">
    <location>
        <begin position="222"/>
        <end position="247"/>
    </location>
</feature>
<dbReference type="STRING" id="147375.BXP28_18685"/>
<keyword evidence="7" id="KW-0067">ATP-binding</keyword>
<feature type="transmembrane region" description="Helical" evidence="9">
    <location>
        <begin position="314"/>
        <end position="333"/>
    </location>
</feature>
<dbReference type="Pfam" id="PF07695">
    <property type="entry name" value="7TMR-DISM_7TM"/>
    <property type="match status" value="1"/>
</dbReference>
<reference evidence="13" key="1">
    <citation type="submission" date="2017-02" db="EMBL/GenBank/DDBJ databases">
        <title>Delineation of Paenibacillus larvae strains originating from foulbrood outbreaks.</title>
        <authorList>
            <person name="Beims H."/>
            <person name="Bunk B."/>
            <person name="Sproeer C."/>
            <person name="Mohr K.I."/>
            <person name="Pradella S."/>
            <person name="Guenther G."/>
            <person name="Rohde M."/>
            <person name="von der Ohe W."/>
            <person name="Steinert M."/>
        </authorList>
    </citation>
    <scope>NUCLEOTIDE SEQUENCE [LARGE SCALE GENOMIC DNA]</scope>
    <source>
        <strain evidence="13">Eric_III</strain>
    </source>
</reference>
<keyword evidence="8" id="KW-0902">Two-component regulatory system</keyword>
<name>A0A2L1U8V2_9BACL</name>
<keyword evidence="3" id="KW-0597">Phosphoprotein</keyword>
<dbReference type="PANTHER" id="PTHR43065:SF10">
    <property type="entry name" value="PEROXIDE STRESS-ACTIVATED HISTIDINE KINASE MAK3"/>
    <property type="match status" value="1"/>
</dbReference>
<dbReference type="Pfam" id="PF02518">
    <property type="entry name" value="HATPase_c"/>
    <property type="match status" value="1"/>
</dbReference>
<keyword evidence="10" id="KW-0732">Signal</keyword>
<keyword evidence="6 12" id="KW-0418">Kinase</keyword>
<dbReference type="InterPro" id="IPR004358">
    <property type="entry name" value="Sig_transdc_His_kin-like_C"/>
</dbReference>
<dbReference type="PRINTS" id="PR00344">
    <property type="entry name" value="BCTRLSENSOR"/>
</dbReference>
<keyword evidence="9" id="KW-0812">Transmembrane</keyword>
<accession>A0A2L1U8V2</accession>
<evidence type="ECO:0000256" key="10">
    <source>
        <dbReference type="SAM" id="SignalP"/>
    </source>
</evidence>
<keyword evidence="5" id="KW-0547">Nucleotide-binding</keyword>
<dbReference type="EC" id="2.7.13.3" evidence="2"/>
<organism evidence="12 13">
    <name type="scientific">Paenibacillus larvae subsp. larvae</name>
    <dbReference type="NCBI Taxonomy" id="147375"/>
    <lineage>
        <taxon>Bacteria</taxon>
        <taxon>Bacillati</taxon>
        <taxon>Bacillota</taxon>
        <taxon>Bacilli</taxon>
        <taxon>Bacillales</taxon>
        <taxon>Paenibacillaceae</taxon>
        <taxon>Paenibacillus</taxon>
    </lineage>
</organism>
<dbReference type="SMART" id="SM00388">
    <property type="entry name" value="HisKA"/>
    <property type="match status" value="1"/>
</dbReference>
<dbReference type="SMART" id="SM00387">
    <property type="entry name" value="HATPase_c"/>
    <property type="match status" value="1"/>
</dbReference>
<evidence type="ECO:0000256" key="6">
    <source>
        <dbReference type="ARBA" id="ARBA00022777"/>
    </source>
</evidence>
<dbReference type="EMBL" id="CP019655">
    <property type="protein sequence ID" value="AVF24596.1"/>
    <property type="molecule type" value="Genomic_DNA"/>
</dbReference>
<dbReference type="GO" id="GO:0000155">
    <property type="term" value="F:phosphorelay sensor kinase activity"/>
    <property type="evidence" value="ECO:0007669"/>
    <property type="project" value="InterPro"/>
</dbReference>
<evidence type="ECO:0000256" key="7">
    <source>
        <dbReference type="ARBA" id="ARBA00022840"/>
    </source>
</evidence>
<dbReference type="GeneID" id="64217225"/>
<dbReference type="InterPro" id="IPR003661">
    <property type="entry name" value="HisK_dim/P_dom"/>
</dbReference>
<comment type="catalytic activity">
    <reaction evidence="1">
        <text>ATP + protein L-histidine = ADP + protein N-phospho-L-histidine.</text>
        <dbReference type="EC" id="2.7.13.3"/>
    </reaction>
</comment>